<feature type="domain" description="PX" evidence="7">
    <location>
        <begin position="18"/>
        <end position="136"/>
    </location>
</feature>
<evidence type="ECO:0000256" key="3">
    <source>
        <dbReference type="ARBA" id="ARBA00022753"/>
    </source>
</evidence>
<evidence type="ECO:0000256" key="4">
    <source>
        <dbReference type="ARBA" id="ARBA00022927"/>
    </source>
</evidence>
<keyword evidence="10" id="KW-1185">Reference proteome</keyword>
<evidence type="ECO:0000313" key="8">
    <source>
        <dbReference type="EMBL" id="JAV91184.1"/>
    </source>
</evidence>
<dbReference type="GO" id="GO:0031901">
    <property type="term" value="C:early endosome membrane"/>
    <property type="evidence" value="ECO:0007669"/>
    <property type="project" value="UniProtKB-SubCell"/>
</dbReference>
<proteinExistence type="predicted"/>
<evidence type="ECO:0000256" key="5">
    <source>
        <dbReference type="ARBA" id="ARBA00023121"/>
    </source>
</evidence>
<dbReference type="InterPro" id="IPR001683">
    <property type="entry name" value="PX_dom"/>
</dbReference>
<dbReference type="AlphaFoldDB" id="A0A1Y1MZU8"/>
<reference evidence="9" key="3">
    <citation type="submission" date="2019-08" db="EMBL/GenBank/DDBJ databases">
        <authorList>
            <consortium name="Photinus pyralis genome working group"/>
            <person name="Fallon T.R."/>
            <person name="Sander Lower S.E."/>
            <person name="Weng J.-K."/>
        </authorList>
    </citation>
    <scope>NUCLEOTIDE SEQUENCE</scope>
    <source>
        <strain evidence="9">1611_PpyrPB1</strain>
        <tissue evidence="9">Whole body</tissue>
    </source>
</reference>
<dbReference type="FunCoup" id="A0A1Y1MZU8">
    <property type="interactions" value="51"/>
</dbReference>
<evidence type="ECO:0000256" key="6">
    <source>
        <dbReference type="ARBA" id="ARBA00023136"/>
    </source>
</evidence>
<dbReference type="PANTHER" id="PTHR20939:SF11">
    <property type="entry name" value="LD12265P"/>
    <property type="match status" value="1"/>
</dbReference>
<dbReference type="GO" id="GO:1901981">
    <property type="term" value="F:phosphatidylinositol phosphate binding"/>
    <property type="evidence" value="ECO:0007669"/>
    <property type="project" value="TreeGrafter"/>
</dbReference>
<dbReference type="EMBL" id="GEZM01016696">
    <property type="protein sequence ID" value="JAV91184.1"/>
    <property type="molecule type" value="Transcribed_RNA"/>
</dbReference>
<evidence type="ECO:0000313" key="10">
    <source>
        <dbReference type="Proteomes" id="UP000327044"/>
    </source>
</evidence>
<sequence>MLSSTASDPSTSKDKITPVFEITSAQIALTEGSDKKYVLYTLQIRHVGGIDDSKPAILERRYTDFYNLYTALKKDYPNEMTAVAFPKKVLTGNFDNNLISLRSTGFESLLRHVLIDSKLRASPALLSFLQDVDLQKIKELLQIKDYAAAAPLLENNFRLLNKVYTDRSPRVLLALCRLLGCLILVPGSPQAQKWADIALHRYEGVCDSDLLELYLPLLHVCAKIWWQTGRNGTFLESRLQSLKQQGIKFNEGTSLLDAVDSLEKRLSVS</sequence>
<dbReference type="InterPro" id="IPR039937">
    <property type="entry name" value="SNX20/SNX21"/>
</dbReference>
<dbReference type="Gene3D" id="3.30.1520.10">
    <property type="entry name" value="Phox-like domain"/>
    <property type="match status" value="1"/>
</dbReference>
<dbReference type="PROSITE" id="PS50195">
    <property type="entry name" value="PX"/>
    <property type="match status" value="1"/>
</dbReference>
<dbReference type="EMBL" id="VVIM01000006">
    <property type="protein sequence ID" value="KAB0797707.1"/>
    <property type="molecule type" value="Genomic_DNA"/>
</dbReference>
<dbReference type="Pfam" id="PF00787">
    <property type="entry name" value="PX"/>
    <property type="match status" value="1"/>
</dbReference>
<dbReference type="PANTHER" id="PTHR20939">
    <property type="entry name" value="SORTING NEXIN 20, 21"/>
    <property type="match status" value="1"/>
</dbReference>
<dbReference type="SUPFAM" id="SSF64268">
    <property type="entry name" value="PX domain"/>
    <property type="match status" value="1"/>
</dbReference>
<dbReference type="InParanoid" id="A0A1Y1MZU8"/>
<evidence type="ECO:0000256" key="2">
    <source>
        <dbReference type="ARBA" id="ARBA00022448"/>
    </source>
</evidence>
<dbReference type="InterPro" id="IPR036871">
    <property type="entry name" value="PX_dom_sf"/>
</dbReference>
<protein>
    <recommendedName>
        <fullName evidence="7">PX domain-containing protein</fullName>
    </recommendedName>
</protein>
<keyword evidence="5" id="KW-0446">Lipid-binding</keyword>
<evidence type="ECO:0000259" key="7">
    <source>
        <dbReference type="PROSITE" id="PS50195"/>
    </source>
</evidence>
<name>A0A1Y1MZU8_PHOPY</name>
<gene>
    <name evidence="9" type="ORF">PPYR_08700</name>
</gene>
<keyword evidence="2" id="KW-0813">Transport</keyword>
<organism evidence="8">
    <name type="scientific">Photinus pyralis</name>
    <name type="common">Common eastern firefly</name>
    <name type="synonym">Lampyris pyralis</name>
    <dbReference type="NCBI Taxonomy" id="7054"/>
    <lineage>
        <taxon>Eukaryota</taxon>
        <taxon>Metazoa</taxon>
        <taxon>Ecdysozoa</taxon>
        <taxon>Arthropoda</taxon>
        <taxon>Hexapoda</taxon>
        <taxon>Insecta</taxon>
        <taxon>Pterygota</taxon>
        <taxon>Neoptera</taxon>
        <taxon>Endopterygota</taxon>
        <taxon>Coleoptera</taxon>
        <taxon>Polyphaga</taxon>
        <taxon>Elateriformia</taxon>
        <taxon>Elateroidea</taxon>
        <taxon>Lampyridae</taxon>
        <taxon>Lampyrinae</taxon>
        <taxon>Photinus</taxon>
    </lineage>
</organism>
<evidence type="ECO:0000256" key="1">
    <source>
        <dbReference type="ARBA" id="ARBA00004469"/>
    </source>
</evidence>
<accession>A0A1Y1MZU8</accession>
<comment type="subcellular location">
    <subcellularLocation>
        <location evidence="1">Early endosome membrane</location>
        <topology evidence="1">Peripheral membrane protein</topology>
        <orientation evidence="1">Cytoplasmic side</orientation>
    </subcellularLocation>
</comment>
<keyword evidence="6" id="KW-0472">Membrane</keyword>
<evidence type="ECO:0000313" key="9">
    <source>
        <dbReference type="EMBL" id="KAB0797707.1"/>
    </source>
</evidence>
<keyword evidence="4" id="KW-0653">Protein transport</keyword>
<dbReference type="GO" id="GO:0015031">
    <property type="term" value="P:protein transport"/>
    <property type="evidence" value="ECO:0007669"/>
    <property type="project" value="UniProtKB-KW"/>
</dbReference>
<dbReference type="Proteomes" id="UP000327044">
    <property type="component" value="Unassembled WGS sequence"/>
</dbReference>
<reference evidence="8" key="1">
    <citation type="journal article" date="2016" name="Sci. Rep.">
        <title>Molecular characterization of firefly nuptial gifts: a multi-omics approach sheds light on postcopulatory sexual selection.</title>
        <authorList>
            <person name="Al-Wathiqui N."/>
            <person name="Fallon T.R."/>
            <person name="South A."/>
            <person name="Weng J.K."/>
            <person name="Lewis S.M."/>
        </authorList>
    </citation>
    <scope>NUCLEOTIDE SEQUENCE</scope>
</reference>
<keyword evidence="3" id="KW-0967">Endosome</keyword>
<dbReference type="OrthoDB" id="5975050at2759"/>
<dbReference type="SMART" id="SM00312">
    <property type="entry name" value="PX"/>
    <property type="match status" value="1"/>
</dbReference>
<reference evidence="9 10" key="2">
    <citation type="journal article" date="2018" name="Elife">
        <title>Firefly genomes illuminate parallel origins of bioluminescence in beetles.</title>
        <authorList>
            <person name="Fallon T.R."/>
            <person name="Lower S.E."/>
            <person name="Chang C.H."/>
            <person name="Bessho-Uehara M."/>
            <person name="Martin G.J."/>
            <person name="Bewick A.J."/>
            <person name="Behringer M."/>
            <person name="Debat H.J."/>
            <person name="Wong I."/>
            <person name="Day J.C."/>
            <person name="Suvorov A."/>
            <person name="Silva C.J."/>
            <person name="Stanger-Hall K.F."/>
            <person name="Hall D.W."/>
            <person name="Schmitz R.J."/>
            <person name="Nelson D.R."/>
            <person name="Lewis S.M."/>
            <person name="Shigenobu S."/>
            <person name="Bybee S.M."/>
            <person name="Larracuente A.M."/>
            <person name="Oba Y."/>
            <person name="Weng J.K."/>
        </authorList>
    </citation>
    <scope>NUCLEOTIDE SEQUENCE [LARGE SCALE GENOMIC DNA]</scope>
    <source>
        <strain evidence="9">1611_PpyrPB1</strain>
        <tissue evidence="9">Whole body</tissue>
    </source>
</reference>